<accession>A0A382NQ97</accession>
<reference evidence="1" key="1">
    <citation type="submission" date="2018-05" db="EMBL/GenBank/DDBJ databases">
        <authorList>
            <person name="Lanie J.A."/>
            <person name="Ng W.-L."/>
            <person name="Kazmierczak K.M."/>
            <person name="Andrzejewski T.M."/>
            <person name="Davidsen T.M."/>
            <person name="Wayne K.J."/>
            <person name="Tettelin H."/>
            <person name="Glass J.I."/>
            <person name="Rusch D."/>
            <person name="Podicherti R."/>
            <person name="Tsui H.-C.T."/>
            <person name="Winkler M.E."/>
        </authorList>
    </citation>
    <scope>NUCLEOTIDE SEQUENCE</scope>
</reference>
<protein>
    <submittedName>
        <fullName evidence="1">Uncharacterized protein</fullName>
    </submittedName>
</protein>
<organism evidence="1">
    <name type="scientific">marine metagenome</name>
    <dbReference type="NCBI Taxonomy" id="408172"/>
    <lineage>
        <taxon>unclassified sequences</taxon>
        <taxon>metagenomes</taxon>
        <taxon>ecological metagenomes</taxon>
    </lineage>
</organism>
<sequence length="111" mass="13062">MKTRNIGVKNKPKTFFNSKMEIAMNEKDIDLMETVMDEKEFNIEEWRRAKAVLRGELESRNLKIPSFGKKNMANFIINLLHKIDYLEEKNSYLQEKSLNASTTKSYEAKIL</sequence>
<dbReference type="AlphaFoldDB" id="A0A382NQ97"/>
<gene>
    <name evidence="1" type="ORF">METZ01_LOCUS315532</name>
</gene>
<dbReference type="EMBL" id="UINC01101678">
    <property type="protein sequence ID" value="SVC62678.1"/>
    <property type="molecule type" value="Genomic_DNA"/>
</dbReference>
<evidence type="ECO:0000313" key="1">
    <source>
        <dbReference type="EMBL" id="SVC62678.1"/>
    </source>
</evidence>
<name>A0A382NQ97_9ZZZZ</name>
<proteinExistence type="predicted"/>